<dbReference type="SMART" id="SM00225">
    <property type="entry name" value="BTB"/>
    <property type="match status" value="1"/>
</dbReference>
<evidence type="ECO:0000313" key="3">
    <source>
        <dbReference type="EMBL" id="KAF9479073.1"/>
    </source>
</evidence>
<dbReference type="InterPro" id="IPR000210">
    <property type="entry name" value="BTB/POZ_dom"/>
</dbReference>
<proteinExistence type="predicted"/>
<organism evidence="3 4">
    <name type="scientific">Pholiota conissans</name>
    <dbReference type="NCBI Taxonomy" id="109636"/>
    <lineage>
        <taxon>Eukaryota</taxon>
        <taxon>Fungi</taxon>
        <taxon>Dikarya</taxon>
        <taxon>Basidiomycota</taxon>
        <taxon>Agaricomycotina</taxon>
        <taxon>Agaricomycetes</taxon>
        <taxon>Agaricomycetidae</taxon>
        <taxon>Agaricales</taxon>
        <taxon>Agaricineae</taxon>
        <taxon>Strophariaceae</taxon>
        <taxon>Pholiota</taxon>
    </lineage>
</organism>
<sequence length="372" mass="39914">MASLADVDHKNLQTLVRHPVYYISTGDLSFLVEHVQFRVHKYFFDRESTYFGSKLSVPQTPGTPLRGSSDANAILLDAVTAEEFAKFLWVFYNPKYSIYDAPTEDWEIILILAHRWGFPEVKNLAVRELEKKTMLDVKRIKLYHDTHVARHFLIPRYAALCEREEPLSLAEGMDLGMETTLMIARGREEARASRSTSGVRSPLTPTIHGADLHEFIRELFQIGADADTTTTTTAGGEGSYTTGALVAHSSSSSSGHASLTPSVIITAGPETANGTTTNGGGAGHTADADADDSGSSTPHTEGDHPAPTSQGGAGNTGKGDHKKGGKNGATTDKGDHQAGDGDDNVPGTPGDNKQGQGQGQQNKNKGSRRRQG</sequence>
<gene>
    <name evidence="3" type="ORF">BDN70DRAFT_807554</name>
</gene>
<evidence type="ECO:0000259" key="2">
    <source>
        <dbReference type="PROSITE" id="PS50097"/>
    </source>
</evidence>
<protein>
    <recommendedName>
        <fullName evidence="2">BTB domain-containing protein</fullName>
    </recommendedName>
</protein>
<feature type="region of interest" description="Disordered" evidence="1">
    <location>
        <begin position="267"/>
        <end position="372"/>
    </location>
</feature>
<dbReference type="EMBL" id="MU155220">
    <property type="protein sequence ID" value="KAF9479073.1"/>
    <property type="molecule type" value="Genomic_DNA"/>
</dbReference>
<dbReference type="PROSITE" id="PS50097">
    <property type="entry name" value="BTB"/>
    <property type="match status" value="1"/>
</dbReference>
<keyword evidence="4" id="KW-1185">Reference proteome</keyword>
<dbReference type="OrthoDB" id="9997739at2759"/>
<feature type="domain" description="BTB" evidence="2">
    <location>
        <begin position="26"/>
        <end position="100"/>
    </location>
</feature>
<dbReference type="InterPro" id="IPR011333">
    <property type="entry name" value="SKP1/BTB/POZ_sf"/>
</dbReference>
<evidence type="ECO:0000256" key="1">
    <source>
        <dbReference type="SAM" id="MobiDB-lite"/>
    </source>
</evidence>
<feature type="compositionally biased region" description="Low complexity" evidence="1">
    <location>
        <begin position="352"/>
        <end position="364"/>
    </location>
</feature>
<comment type="caution">
    <text evidence="3">The sequence shown here is derived from an EMBL/GenBank/DDBJ whole genome shotgun (WGS) entry which is preliminary data.</text>
</comment>
<name>A0A9P5Z0C3_9AGAR</name>
<dbReference type="AlphaFoldDB" id="A0A9P5Z0C3"/>
<dbReference type="Proteomes" id="UP000807469">
    <property type="component" value="Unassembled WGS sequence"/>
</dbReference>
<reference evidence="3" key="1">
    <citation type="submission" date="2020-11" db="EMBL/GenBank/DDBJ databases">
        <authorList>
            <consortium name="DOE Joint Genome Institute"/>
            <person name="Ahrendt S."/>
            <person name="Riley R."/>
            <person name="Andreopoulos W."/>
            <person name="Labutti K."/>
            <person name="Pangilinan J."/>
            <person name="Ruiz-Duenas F.J."/>
            <person name="Barrasa J.M."/>
            <person name="Sanchez-Garcia M."/>
            <person name="Camarero S."/>
            <person name="Miyauchi S."/>
            <person name="Serrano A."/>
            <person name="Linde D."/>
            <person name="Babiker R."/>
            <person name="Drula E."/>
            <person name="Ayuso-Fernandez I."/>
            <person name="Pacheco R."/>
            <person name="Padilla G."/>
            <person name="Ferreira P."/>
            <person name="Barriuso J."/>
            <person name="Kellner H."/>
            <person name="Castanera R."/>
            <person name="Alfaro M."/>
            <person name="Ramirez L."/>
            <person name="Pisabarro A.G."/>
            <person name="Kuo A."/>
            <person name="Tritt A."/>
            <person name="Lipzen A."/>
            <person name="He G."/>
            <person name="Yan M."/>
            <person name="Ng V."/>
            <person name="Cullen D."/>
            <person name="Martin F."/>
            <person name="Rosso M.-N."/>
            <person name="Henrissat B."/>
            <person name="Hibbett D."/>
            <person name="Martinez A.T."/>
            <person name="Grigoriev I.V."/>
        </authorList>
    </citation>
    <scope>NUCLEOTIDE SEQUENCE</scope>
    <source>
        <strain evidence="3">CIRM-BRFM 674</strain>
    </source>
</reference>
<evidence type="ECO:0000313" key="4">
    <source>
        <dbReference type="Proteomes" id="UP000807469"/>
    </source>
</evidence>
<dbReference type="Pfam" id="PF00651">
    <property type="entry name" value="BTB"/>
    <property type="match status" value="1"/>
</dbReference>
<feature type="compositionally biased region" description="Low complexity" evidence="1">
    <location>
        <begin position="267"/>
        <end position="276"/>
    </location>
</feature>
<dbReference type="SUPFAM" id="SSF54695">
    <property type="entry name" value="POZ domain"/>
    <property type="match status" value="1"/>
</dbReference>
<accession>A0A9P5Z0C3</accession>
<dbReference type="Gene3D" id="3.30.710.10">
    <property type="entry name" value="Potassium Channel Kv1.1, Chain A"/>
    <property type="match status" value="1"/>
</dbReference>